<keyword evidence="2" id="KW-1185">Reference proteome</keyword>
<accession>A0ABT3W894</accession>
<dbReference type="CDD" id="cd09645">
    <property type="entry name" value="Cas5_I-E"/>
    <property type="match status" value="1"/>
</dbReference>
<dbReference type="Proteomes" id="UP001165648">
    <property type="component" value="Unassembled WGS sequence"/>
</dbReference>
<name>A0ABT3W894_9PROT</name>
<proteinExistence type="predicted"/>
<reference evidence="1 2" key="1">
    <citation type="submission" date="2022-07" db="EMBL/GenBank/DDBJ databases">
        <title>Bombella genomes.</title>
        <authorList>
            <person name="Harer L."/>
            <person name="Styblova S."/>
            <person name="Ehrmann M."/>
        </authorList>
    </citation>
    <scope>NUCLEOTIDE SEQUENCE [LARGE SCALE GENOMIC DNA]</scope>
    <source>
        <strain evidence="1 2">TMW 2.2558</strain>
    </source>
</reference>
<evidence type="ECO:0000313" key="1">
    <source>
        <dbReference type="EMBL" id="MCX5615309.1"/>
    </source>
</evidence>
<dbReference type="Pfam" id="PF09704">
    <property type="entry name" value="Cas_Cas5d"/>
    <property type="match status" value="1"/>
</dbReference>
<protein>
    <submittedName>
        <fullName evidence="1">Type I-E CRISPR-associated protein Cas5/CasD</fullName>
    </submittedName>
</protein>
<dbReference type="RefSeq" id="WP_266107105.1">
    <property type="nucleotide sequence ID" value="NZ_JANIDW010000005.1"/>
</dbReference>
<gene>
    <name evidence="1" type="primary">cas5e</name>
    <name evidence="1" type="ORF">NQF64_08660</name>
</gene>
<sequence length="246" mass="26500">MSSYLVFSLAASLGAMGELAGHERRGSLLWPGRSALIGLMGAALGIPRDGDFSLLDALKIDVAIFASGEGVRDFHTIQAVPSAAVKKPNSRPEALLAAGDKVETSITLRDYRAGVFYGIAVQGEGLKVIEAALKKPCFTLYLGRKSCPLAAPPHPQIVEADTVEDALGHIIVPRVPHWFSSFGEEGKLEARTLVVDGAHSDEHAPREIVHDVPLDRQRWHFAAREVALRSVSIKAQIARETKGEAR</sequence>
<dbReference type="InterPro" id="IPR010147">
    <property type="entry name" value="CRISPR-assoc_prot_CasD"/>
</dbReference>
<comment type="caution">
    <text evidence="1">The sequence shown here is derived from an EMBL/GenBank/DDBJ whole genome shotgun (WGS) entry which is preliminary data.</text>
</comment>
<evidence type="ECO:0000313" key="2">
    <source>
        <dbReference type="Proteomes" id="UP001165648"/>
    </source>
</evidence>
<dbReference type="InterPro" id="IPR021124">
    <property type="entry name" value="CRISPR-assoc_prot_Cas5"/>
</dbReference>
<dbReference type="EMBL" id="JANIDW010000005">
    <property type="protein sequence ID" value="MCX5615309.1"/>
    <property type="molecule type" value="Genomic_DNA"/>
</dbReference>
<organism evidence="1 2">
    <name type="scientific">Bombella saccharophila</name>
    <dbReference type="NCBI Taxonomy" id="2967338"/>
    <lineage>
        <taxon>Bacteria</taxon>
        <taxon>Pseudomonadati</taxon>
        <taxon>Pseudomonadota</taxon>
        <taxon>Alphaproteobacteria</taxon>
        <taxon>Acetobacterales</taxon>
        <taxon>Acetobacteraceae</taxon>
        <taxon>Bombella</taxon>
    </lineage>
</organism>
<dbReference type="Gene3D" id="3.30.70.2660">
    <property type="match status" value="1"/>
</dbReference>
<dbReference type="NCBIfam" id="TIGR01868">
    <property type="entry name" value="casD_Cas5e"/>
    <property type="match status" value="1"/>
</dbReference>